<dbReference type="EMBL" id="AFPU01000001">
    <property type="protein sequence ID" value="EGP93364.1"/>
    <property type="molecule type" value="Genomic_DNA"/>
</dbReference>
<dbReference type="AlphaFoldDB" id="F9CVR2"/>
<evidence type="ECO:0000313" key="1">
    <source>
        <dbReference type="EMBL" id="EGP93364.1"/>
    </source>
</evidence>
<dbReference type="STRING" id="1001994.MY1_0599"/>
<proteinExistence type="predicted"/>
<dbReference type="RefSeq" id="WP_007550089.1">
    <property type="nucleotide sequence ID" value="NZ_AFPU01000001.1"/>
</dbReference>
<evidence type="ECO:0000313" key="2">
    <source>
        <dbReference type="Proteomes" id="UP000004440"/>
    </source>
</evidence>
<gene>
    <name evidence="1" type="ORF">MY1_0599</name>
</gene>
<dbReference type="OrthoDB" id="359500at2157"/>
<organism evidence="1 2">
    <name type="scientific">Nitrosarchaeum koreense MY1</name>
    <dbReference type="NCBI Taxonomy" id="1001994"/>
    <lineage>
        <taxon>Archaea</taxon>
        <taxon>Nitrososphaerota</taxon>
        <taxon>Nitrososphaeria</taxon>
        <taxon>Nitrosopumilales</taxon>
        <taxon>Nitrosopumilaceae</taxon>
        <taxon>Nitrosarchaeum</taxon>
    </lineage>
</organism>
<protein>
    <submittedName>
        <fullName evidence="1">Uncharacterized protein</fullName>
    </submittedName>
</protein>
<sequence>MLHAYGDSNGSIEDYFRDSWKRVKSDIDSTEDSVILNTDTDELVNFYYEKYALPIIEIDTSRQNKLEKNGTSASRQQSVTFGIPIILKQDLNIVISRTANPHLMFTHFELDNDGYLSSQLELYGGQVGKSHIEQAQTTLNTVIQQKNSTVNSQNPNFKKTIENYLKPLKEKIRSENAHLEQIASESSVELIKNDVAPTPVNLKVKQKIQIVKPEPKQKTDPILQRKSVESVLELIGNQGRQFETTPKVFSGLGEEALRDIILSMLNAVFDGSATGETFVKNGKTDIHLQMNIDGGILTAECKFWGGEKLYDETIDQHFGYLKWRQNYAIQITFSKNQGFSEVIGKAIESAKSHPTYVDNSFRQINRTYFVTTNTFPEDSGKRVEIHHLLFNLYC</sequence>
<accession>F9CVR2</accession>
<reference evidence="1 2" key="1">
    <citation type="journal article" date="2011" name="J. Bacteriol.">
        <title>Genome Sequence of an Ammonia-Oxidizing Soil Archaeon, "Candidatus Nitrosoarchaeum koreensis" MY1.</title>
        <authorList>
            <person name="Kim B.K."/>
            <person name="Jung M.Y."/>
            <person name="Yu D.S."/>
            <person name="Park S.J."/>
            <person name="Oh T.K."/>
            <person name="Rhee S.K."/>
            <person name="Kim J.F."/>
        </authorList>
    </citation>
    <scope>NUCLEOTIDE SEQUENCE [LARGE SCALE GENOMIC DNA]</scope>
    <source>
        <strain evidence="1 2">MY1</strain>
    </source>
</reference>
<keyword evidence="2" id="KW-1185">Reference proteome</keyword>
<dbReference type="Proteomes" id="UP000004440">
    <property type="component" value="Unassembled WGS sequence"/>
</dbReference>
<comment type="caution">
    <text evidence="1">The sequence shown here is derived from an EMBL/GenBank/DDBJ whole genome shotgun (WGS) entry which is preliminary data.</text>
</comment>
<name>F9CVR2_9ARCH</name>